<reference evidence="4 5" key="1">
    <citation type="submission" date="2021-03" db="EMBL/GenBank/DDBJ databases">
        <title>Sequencing the genomes of 1000 actinobacteria strains.</title>
        <authorList>
            <person name="Klenk H.-P."/>
        </authorList>
    </citation>
    <scope>NUCLEOTIDE SEQUENCE [LARGE SCALE GENOMIC DNA]</scope>
    <source>
        <strain evidence="4 5">DSM 46670</strain>
    </source>
</reference>
<evidence type="ECO:0008006" key="6">
    <source>
        <dbReference type="Google" id="ProtNLM"/>
    </source>
</evidence>
<gene>
    <name evidence="4" type="ORF">JOF56_007375</name>
</gene>
<feature type="repeat" description="WD" evidence="3">
    <location>
        <begin position="205"/>
        <end position="246"/>
    </location>
</feature>
<keyword evidence="5" id="KW-1185">Reference proteome</keyword>
<keyword evidence="1 3" id="KW-0853">WD repeat</keyword>
<dbReference type="Gene3D" id="2.130.10.10">
    <property type="entry name" value="YVTN repeat-like/Quinoprotein amine dehydrogenase"/>
    <property type="match status" value="2"/>
</dbReference>
<dbReference type="EMBL" id="JAGINW010000001">
    <property type="protein sequence ID" value="MBP2326990.1"/>
    <property type="molecule type" value="Genomic_DNA"/>
</dbReference>
<name>A0ABS4TSR6_9PSEU</name>
<evidence type="ECO:0000256" key="3">
    <source>
        <dbReference type="PROSITE-ProRule" id="PRU00221"/>
    </source>
</evidence>
<keyword evidence="2" id="KW-0677">Repeat</keyword>
<evidence type="ECO:0000313" key="5">
    <source>
        <dbReference type="Proteomes" id="UP001519332"/>
    </source>
</evidence>
<dbReference type="InterPro" id="IPR036322">
    <property type="entry name" value="WD40_repeat_dom_sf"/>
</dbReference>
<dbReference type="SMART" id="SM00320">
    <property type="entry name" value="WD40"/>
    <property type="match status" value="6"/>
</dbReference>
<proteinExistence type="predicted"/>
<evidence type="ECO:0000256" key="2">
    <source>
        <dbReference type="ARBA" id="ARBA00022737"/>
    </source>
</evidence>
<feature type="repeat" description="WD" evidence="3">
    <location>
        <begin position="76"/>
        <end position="117"/>
    </location>
</feature>
<dbReference type="PANTHER" id="PTHR19879:SF9">
    <property type="entry name" value="TRANSCRIPTION INITIATION FACTOR TFIID SUBUNIT 5"/>
    <property type="match status" value="1"/>
</dbReference>
<dbReference type="InterPro" id="IPR020472">
    <property type="entry name" value="WD40_PAC1"/>
</dbReference>
<accession>A0ABS4TSR6</accession>
<feature type="repeat" description="WD" evidence="3">
    <location>
        <begin position="34"/>
        <end position="75"/>
    </location>
</feature>
<dbReference type="InterPro" id="IPR019775">
    <property type="entry name" value="WD40_repeat_CS"/>
</dbReference>
<dbReference type="PRINTS" id="PR00320">
    <property type="entry name" value="GPROTEINBRPT"/>
</dbReference>
<organism evidence="4 5">
    <name type="scientific">Kibdelosporangium banguiense</name>
    <dbReference type="NCBI Taxonomy" id="1365924"/>
    <lineage>
        <taxon>Bacteria</taxon>
        <taxon>Bacillati</taxon>
        <taxon>Actinomycetota</taxon>
        <taxon>Actinomycetes</taxon>
        <taxon>Pseudonocardiales</taxon>
        <taxon>Pseudonocardiaceae</taxon>
        <taxon>Kibdelosporangium</taxon>
    </lineage>
</organism>
<protein>
    <recommendedName>
        <fullName evidence="6">WD40 repeat domain-containing protein</fullName>
    </recommendedName>
</protein>
<dbReference type="PANTHER" id="PTHR19879">
    <property type="entry name" value="TRANSCRIPTION INITIATION FACTOR TFIID"/>
    <property type="match status" value="1"/>
</dbReference>
<dbReference type="PROSITE" id="PS00678">
    <property type="entry name" value="WD_REPEATS_1"/>
    <property type="match status" value="1"/>
</dbReference>
<dbReference type="Pfam" id="PF00400">
    <property type="entry name" value="WD40"/>
    <property type="match status" value="4"/>
</dbReference>
<comment type="caution">
    <text evidence="4">The sequence shown here is derived from an EMBL/GenBank/DDBJ whole genome shotgun (WGS) entry which is preliminary data.</text>
</comment>
<sequence length="324" mass="34421">MRAVAWSSAGLIATAGANGEIHLWTDEGDYLTTWQGHGESVATVEFDRAGSLLVSAGADRTIRLWDTATGRCLHVLTGHEGYVSKVVFSPDGRRLASSGQHHAIMSWDTVTGKRLYSIDAYDSAAGPILYTPDGNLLITGGGDHYDALHVRDARTGELITVLRSGHLGGVTAPAITPDGRHLVAALGNEVATVYDLATRSHIGTFAGHSGYLTAVACHADNQTVVTGGDDRTIRLWRIGEQTSIGQFTGHTQGIGGLAFDVSGDRLLSGSIDGTARVWRLDGTTMKMLIARRPYEGIDITGAIGLNEHQRDVLRALGARDTLAK</sequence>
<dbReference type="RefSeq" id="WP_307855416.1">
    <property type="nucleotide sequence ID" value="NZ_JAGINW010000001.1"/>
</dbReference>
<dbReference type="CDD" id="cd00200">
    <property type="entry name" value="WD40"/>
    <property type="match status" value="1"/>
</dbReference>
<evidence type="ECO:0000313" key="4">
    <source>
        <dbReference type="EMBL" id="MBP2326990.1"/>
    </source>
</evidence>
<dbReference type="SUPFAM" id="SSF50978">
    <property type="entry name" value="WD40 repeat-like"/>
    <property type="match status" value="1"/>
</dbReference>
<evidence type="ECO:0000256" key="1">
    <source>
        <dbReference type="ARBA" id="ARBA00022574"/>
    </source>
</evidence>
<dbReference type="PROSITE" id="PS50294">
    <property type="entry name" value="WD_REPEATS_REGION"/>
    <property type="match status" value="4"/>
</dbReference>
<dbReference type="InterPro" id="IPR015943">
    <property type="entry name" value="WD40/YVTN_repeat-like_dom_sf"/>
</dbReference>
<dbReference type="Proteomes" id="UP001519332">
    <property type="component" value="Unassembled WGS sequence"/>
</dbReference>
<dbReference type="InterPro" id="IPR001680">
    <property type="entry name" value="WD40_rpt"/>
</dbReference>
<feature type="repeat" description="WD" evidence="3">
    <location>
        <begin position="247"/>
        <end position="281"/>
    </location>
</feature>
<dbReference type="PROSITE" id="PS50082">
    <property type="entry name" value="WD_REPEATS_2"/>
    <property type="match status" value="4"/>
</dbReference>